<keyword evidence="2 4" id="KW-0378">Hydrolase</keyword>
<dbReference type="InterPro" id="IPR017810">
    <property type="entry name" value="Mycothiol_biosynthesis_MshB"/>
</dbReference>
<dbReference type="EC" id="3.5.1.103" evidence="4"/>
<comment type="caution">
    <text evidence="5">The sequence shown here is derived from an EMBL/GenBank/DDBJ whole genome shotgun (WGS) entry which is preliminary data.</text>
</comment>
<accession>A0A2X0IHU4</accession>
<organism evidence="5 6">
    <name type="scientific">Streptacidiphilus pinicola</name>
    <dbReference type="NCBI Taxonomy" id="2219663"/>
    <lineage>
        <taxon>Bacteria</taxon>
        <taxon>Bacillati</taxon>
        <taxon>Actinomycetota</taxon>
        <taxon>Actinomycetes</taxon>
        <taxon>Kitasatosporales</taxon>
        <taxon>Streptomycetaceae</taxon>
        <taxon>Streptacidiphilus</taxon>
    </lineage>
</organism>
<sequence>MTDTSRAARAERRLLLVHAHPDDESIGNGATMARYAAEGVGVTLVTCTLGEEGEVIGDDHAHRVAEREDSLGPHRITELAEAMRRLGVLDHRFLGGPGRWRDSGMMGVASNARPDVFWQADLDEAAAELVAVVREVRPQVLVTYDPNGGYGHPDHIQAHRVAMRGAELAADAGFQPELGPAHAIAKVYWNVVPRSVVEAGFAALRAAGQDAPFPGVASLDDVPGVVDDAEVTAVVDGTAYADAKTAAMRAHATQIAVEEPFFALSNELGQPLPAVEYYRLVRGKPGPVDADTGWEADLFAGVDTASGRASASPAGAGA</sequence>
<dbReference type="HAMAP" id="MF_01696">
    <property type="entry name" value="MshB"/>
    <property type="match status" value="1"/>
</dbReference>
<dbReference type="RefSeq" id="WP_111501636.1">
    <property type="nucleotide sequence ID" value="NZ_QKYN01000061.1"/>
</dbReference>
<protein>
    <recommendedName>
        <fullName evidence="4">1D-myo-inositol 2-acetamido-2-deoxy-alpha-D-glucopyranoside deacetylase</fullName>
        <shortName evidence="4">GlcNAc-Ins deacetylase</shortName>
        <ecNumber evidence="4">3.5.1.103</ecNumber>
    </recommendedName>
    <alternativeName>
        <fullName evidence="4">N-acetyl-1-D-myo-inositol-2-amino-2-deoxy-alpha-D-glucopyranoside deacetylase</fullName>
    </alternativeName>
</protein>
<comment type="function">
    <text evidence="4">Catalyzes the deacetylation of 1D-myo-inositol 2-acetamido-2-deoxy-alpha-D-glucopyranoside (GlcNAc-Ins) in the mycothiol biosynthesis pathway.</text>
</comment>
<dbReference type="SUPFAM" id="SSF102588">
    <property type="entry name" value="LmbE-like"/>
    <property type="match status" value="1"/>
</dbReference>
<keyword evidence="6" id="KW-1185">Reference proteome</keyword>
<dbReference type="AlphaFoldDB" id="A0A2X0IHU4"/>
<comment type="similarity">
    <text evidence="4">Belongs to the MshB deacetylase family.</text>
</comment>
<dbReference type="InterPro" id="IPR003737">
    <property type="entry name" value="GlcNAc_PI_deacetylase-related"/>
</dbReference>
<dbReference type="InterPro" id="IPR024078">
    <property type="entry name" value="LmbE-like_dom_sf"/>
</dbReference>
<keyword evidence="1 4" id="KW-0479">Metal-binding</keyword>
<dbReference type="GO" id="GO:0035595">
    <property type="term" value="F:N-acetylglucosaminylinositol deacetylase activity"/>
    <property type="evidence" value="ECO:0007669"/>
    <property type="project" value="UniProtKB-EC"/>
</dbReference>
<evidence type="ECO:0000256" key="2">
    <source>
        <dbReference type="ARBA" id="ARBA00022801"/>
    </source>
</evidence>
<feature type="binding site" evidence="4">
    <location>
        <position position="155"/>
    </location>
    <ligand>
        <name>Zn(2+)</name>
        <dbReference type="ChEBI" id="CHEBI:29105"/>
    </ligand>
</feature>
<dbReference type="Proteomes" id="UP000248889">
    <property type="component" value="Unassembled WGS sequence"/>
</dbReference>
<feature type="binding site" evidence="4">
    <location>
        <position position="20"/>
    </location>
    <ligand>
        <name>Zn(2+)</name>
        <dbReference type="ChEBI" id="CHEBI:29105"/>
    </ligand>
</feature>
<dbReference type="NCBIfam" id="TIGR03445">
    <property type="entry name" value="mycothiol_MshB"/>
    <property type="match status" value="1"/>
</dbReference>
<dbReference type="Gene3D" id="3.40.50.10320">
    <property type="entry name" value="LmbE-like"/>
    <property type="match status" value="1"/>
</dbReference>
<gene>
    <name evidence="4 5" type="primary">mshB</name>
    <name evidence="5" type="ORF">DN069_15850</name>
</gene>
<dbReference type="Pfam" id="PF02585">
    <property type="entry name" value="PIG-L"/>
    <property type="match status" value="1"/>
</dbReference>
<dbReference type="GO" id="GO:0010125">
    <property type="term" value="P:mycothiol biosynthetic process"/>
    <property type="evidence" value="ECO:0007669"/>
    <property type="project" value="UniProtKB-UniRule"/>
</dbReference>
<evidence type="ECO:0000256" key="1">
    <source>
        <dbReference type="ARBA" id="ARBA00022723"/>
    </source>
</evidence>
<dbReference type="OrthoDB" id="158614at2"/>
<dbReference type="PANTHER" id="PTHR12993">
    <property type="entry name" value="N-ACETYLGLUCOSAMINYL-PHOSPHATIDYLINOSITOL DE-N-ACETYLASE-RELATED"/>
    <property type="match status" value="1"/>
</dbReference>
<comment type="catalytic activity">
    <reaction evidence="4">
        <text>1D-myo-inositol 2-acetamido-2-deoxy-alpha-D-glucopyranoside + H2O = 1D-myo-inositol 2-amino-2-deoxy-alpha-D-glucopyranoside + acetate</text>
        <dbReference type="Rhea" id="RHEA:26180"/>
        <dbReference type="ChEBI" id="CHEBI:15377"/>
        <dbReference type="ChEBI" id="CHEBI:30089"/>
        <dbReference type="ChEBI" id="CHEBI:52442"/>
        <dbReference type="ChEBI" id="CHEBI:58886"/>
        <dbReference type="EC" id="3.5.1.103"/>
    </reaction>
</comment>
<dbReference type="EMBL" id="QKYN01000061">
    <property type="protein sequence ID" value="RAG84644.1"/>
    <property type="molecule type" value="Genomic_DNA"/>
</dbReference>
<keyword evidence="3 4" id="KW-0862">Zinc</keyword>
<evidence type="ECO:0000313" key="5">
    <source>
        <dbReference type="EMBL" id="RAG84644.1"/>
    </source>
</evidence>
<dbReference type="PANTHER" id="PTHR12993:SF26">
    <property type="entry name" value="1D-MYO-INOSITOL 2-ACETAMIDO-2-DEOXY-ALPHA-D-GLUCOPYRANOSIDE DEACETYLASE"/>
    <property type="match status" value="1"/>
</dbReference>
<dbReference type="GO" id="GO:0008270">
    <property type="term" value="F:zinc ion binding"/>
    <property type="evidence" value="ECO:0007669"/>
    <property type="project" value="UniProtKB-UniRule"/>
</dbReference>
<evidence type="ECO:0000256" key="3">
    <source>
        <dbReference type="ARBA" id="ARBA00022833"/>
    </source>
</evidence>
<proteinExistence type="inferred from homology"/>
<evidence type="ECO:0000313" key="6">
    <source>
        <dbReference type="Proteomes" id="UP000248889"/>
    </source>
</evidence>
<reference evidence="5 6" key="1">
    <citation type="submission" date="2018-06" db="EMBL/GenBank/DDBJ databases">
        <title>Streptacidiphilus pinicola sp. nov., isolated from pine grove soil.</title>
        <authorList>
            <person name="Roh S.G."/>
            <person name="Park S."/>
            <person name="Kim M.-K."/>
            <person name="Yun B.-R."/>
            <person name="Park J."/>
            <person name="Kim M.J."/>
            <person name="Kim Y.S."/>
            <person name="Kim S.B."/>
        </authorList>
    </citation>
    <scope>NUCLEOTIDE SEQUENCE [LARGE SCALE GENOMIC DNA]</scope>
    <source>
        <strain evidence="5 6">MMS16-CNU450</strain>
    </source>
</reference>
<feature type="binding site" evidence="4">
    <location>
        <position position="23"/>
    </location>
    <ligand>
        <name>Zn(2+)</name>
        <dbReference type="ChEBI" id="CHEBI:29105"/>
    </ligand>
</feature>
<name>A0A2X0IHU4_9ACTN</name>
<evidence type="ECO:0000256" key="4">
    <source>
        <dbReference type="HAMAP-Rule" id="MF_01696"/>
    </source>
</evidence>
<comment type="cofactor">
    <cofactor evidence="4">
        <name>Zn(2+)</name>
        <dbReference type="ChEBI" id="CHEBI:29105"/>
    </cofactor>
    <text evidence="4">Binds 1 zinc ion per subunit.</text>
</comment>